<accession>A0ABT9QYS3</accession>
<comment type="caution">
    <text evidence="1">The sequence shown here is derived from an EMBL/GenBank/DDBJ whole genome shotgun (WGS) entry which is preliminary data.</text>
</comment>
<sequence>MGNFVVADLTGLVRIIKRNLKKIQYRPYLIDGCLARTGLTIEHPLNT</sequence>
<protein>
    <submittedName>
        <fullName evidence="1">Uncharacterized protein</fullName>
    </submittedName>
</protein>
<evidence type="ECO:0000313" key="2">
    <source>
        <dbReference type="Proteomes" id="UP001230426"/>
    </source>
</evidence>
<dbReference type="EMBL" id="JAUSRB010000001">
    <property type="protein sequence ID" value="MDP9862109.1"/>
    <property type="molecule type" value="Genomic_DNA"/>
</dbReference>
<gene>
    <name evidence="1" type="ORF">J2S55_001368</name>
</gene>
<organism evidence="1 2">
    <name type="scientific">Streptosporangium brasiliense</name>
    <dbReference type="NCBI Taxonomy" id="47480"/>
    <lineage>
        <taxon>Bacteria</taxon>
        <taxon>Bacillati</taxon>
        <taxon>Actinomycetota</taxon>
        <taxon>Actinomycetes</taxon>
        <taxon>Streptosporangiales</taxon>
        <taxon>Streptosporangiaceae</taxon>
        <taxon>Streptosporangium</taxon>
    </lineage>
</organism>
<keyword evidence="2" id="KW-1185">Reference proteome</keyword>
<name>A0ABT9QYS3_9ACTN</name>
<proteinExistence type="predicted"/>
<dbReference type="RefSeq" id="WP_306858104.1">
    <property type="nucleotide sequence ID" value="NZ_JAUSRB010000001.1"/>
</dbReference>
<evidence type="ECO:0000313" key="1">
    <source>
        <dbReference type="EMBL" id="MDP9862109.1"/>
    </source>
</evidence>
<dbReference type="Proteomes" id="UP001230426">
    <property type="component" value="Unassembled WGS sequence"/>
</dbReference>
<reference evidence="1 2" key="1">
    <citation type="submission" date="2023-07" db="EMBL/GenBank/DDBJ databases">
        <title>Sequencing the genomes of 1000 actinobacteria strains.</title>
        <authorList>
            <person name="Klenk H.-P."/>
        </authorList>
    </citation>
    <scope>NUCLEOTIDE SEQUENCE [LARGE SCALE GENOMIC DNA]</scope>
    <source>
        <strain evidence="1 2">DSM 44109</strain>
    </source>
</reference>